<keyword evidence="2" id="KW-1185">Reference proteome</keyword>
<sequence length="117" mass="13090">MWQCEGSQVIQLIIVKLEAIVAVLLPSDPPQCVVIKTHRVGFYPQLSTVVIGFAAGFPQSAHIVPLVLICVRVGFPLNKITRRIIMLLYPTFRVPEHTVTQAPFEAQQARRVVFVLD</sequence>
<gene>
    <name evidence="1" type="ORF">Ppb6_01900</name>
</gene>
<evidence type="ECO:0000313" key="1">
    <source>
        <dbReference type="EMBL" id="OCQ52900.1"/>
    </source>
</evidence>
<organism evidence="1 2">
    <name type="scientific">Photorhabdus australis subsp. thailandensis</name>
    <dbReference type="NCBI Taxonomy" id="2805096"/>
    <lineage>
        <taxon>Bacteria</taxon>
        <taxon>Pseudomonadati</taxon>
        <taxon>Pseudomonadota</taxon>
        <taxon>Gammaproteobacteria</taxon>
        <taxon>Enterobacterales</taxon>
        <taxon>Morganellaceae</taxon>
        <taxon>Photorhabdus</taxon>
    </lineage>
</organism>
<dbReference type="EMBL" id="LOMY01000070">
    <property type="protein sequence ID" value="OCQ52900.1"/>
    <property type="molecule type" value="Genomic_DNA"/>
</dbReference>
<proteinExistence type="predicted"/>
<accession>A0A1C0U4P0</accession>
<reference evidence="1 2" key="1">
    <citation type="submission" date="2015-12" db="EMBL/GenBank/DDBJ databases">
        <title>Genome comparisons provide insights into the role of secondary metabolites in the pathogenic phase of the Photorhabdus life cycle.</title>
        <authorList>
            <person name="Tobias N.J."/>
            <person name="Mishra B."/>
            <person name="Gupta D.K."/>
            <person name="Thines M."/>
            <person name="Stinear T.P."/>
            <person name="Bode H.B."/>
        </authorList>
    </citation>
    <scope>NUCLEOTIDE SEQUENCE [LARGE SCALE GENOMIC DNA]</scope>
    <source>
        <strain evidence="1 2">PB68.1</strain>
    </source>
</reference>
<dbReference type="Proteomes" id="UP000093476">
    <property type="component" value="Unassembled WGS sequence"/>
</dbReference>
<protein>
    <submittedName>
        <fullName evidence="1">Uncharacterized protein</fullName>
    </submittedName>
</protein>
<name>A0A1C0U4P0_9GAMM</name>
<evidence type="ECO:0000313" key="2">
    <source>
        <dbReference type="Proteomes" id="UP000093476"/>
    </source>
</evidence>
<dbReference type="AlphaFoldDB" id="A0A1C0U4P0"/>
<comment type="caution">
    <text evidence="1">The sequence shown here is derived from an EMBL/GenBank/DDBJ whole genome shotgun (WGS) entry which is preliminary data.</text>
</comment>
<dbReference type="STRING" id="286156.Ppb6_01900"/>